<dbReference type="GO" id="GO:0071972">
    <property type="term" value="F:peptidoglycan L,D-transpeptidase activity"/>
    <property type="evidence" value="ECO:0007669"/>
    <property type="project" value="TreeGrafter"/>
</dbReference>
<gene>
    <name evidence="11" type="ORF">AP3564_04205</name>
</gene>
<evidence type="ECO:0000256" key="8">
    <source>
        <dbReference type="ARBA" id="ARBA00060592"/>
    </source>
</evidence>
<evidence type="ECO:0000256" key="9">
    <source>
        <dbReference type="PROSITE-ProRule" id="PRU01373"/>
    </source>
</evidence>
<proteinExistence type="inferred from homology"/>
<dbReference type="InterPro" id="IPR050979">
    <property type="entry name" value="LD-transpeptidase"/>
</dbReference>
<dbReference type="KEGG" id="apak:AP3564_04205"/>
<evidence type="ECO:0000256" key="5">
    <source>
        <dbReference type="ARBA" id="ARBA00022960"/>
    </source>
</evidence>
<dbReference type="GO" id="GO:0071555">
    <property type="term" value="P:cell wall organization"/>
    <property type="evidence" value="ECO:0007669"/>
    <property type="project" value="UniProtKB-UniRule"/>
</dbReference>
<dbReference type="PANTHER" id="PTHR30582">
    <property type="entry name" value="L,D-TRANSPEPTIDASE"/>
    <property type="match status" value="1"/>
</dbReference>
<evidence type="ECO:0000256" key="2">
    <source>
        <dbReference type="ARBA" id="ARBA00005992"/>
    </source>
</evidence>
<protein>
    <recommendedName>
        <fullName evidence="10">L,D-TPase catalytic domain-containing protein</fullName>
    </recommendedName>
</protein>
<comment type="pathway">
    <text evidence="8">Glycan biosynthesis.</text>
</comment>
<evidence type="ECO:0000313" key="12">
    <source>
        <dbReference type="Proteomes" id="UP000214606"/>
    </source>
</evidence>
<dbReference type="GO" id="GO:0016740">
    <property type="term" value="F:transferase activity"/>
    <property type="evidence" value="ECO:0007669"/>
    <property type="project" value="UniProtKB-KW"/>
</dbReference>
<dbReference type="Gene3D" id="2.40.440.10">
    <property type="entry name" value="L,D-transpeptidase catalytic domain-like"/>
    <property type="match status" value="1"/>
</dbReference>
<dbReference type="Proteomes" id="UP000214606">
    <property type="component" value="Chromosome"/>
</dbReference>
<evidence type="ECO:0000259" key="10">
    <source>
        <dbReference type="PROSITE" id="PS52029"/>
    </source>
</evidence>
<dbReference type="SUPFAM" id="SSF141523">
    <property type="entry name" value="L,D-transpeptidase catalytic domain-like"/>
    <property type="match status" value="1"/>
</dbReference>
<dbReference type="GO" id="GO:0008360">
    <property type="term" value="P:regulation of cell shape"/>
    <property type="evidence" value="ECO:0007669"/>
    <property type="project" value="UniProtKB-UniRule"/>
</dbReference>
<dbReference type="InterPro" id="IPR005490">
    <property type="entry name" value="LD_TPept_cat_dom"/>
</dbReference>
<dbReference type="PROSITE" id="PS52029">
    <property type="entry name" value="LD_TPASE"/>
    <property type="match status" value="1"/>
</dbReference>
<dbReference type="FunFam" id="2.40.440.10:FF:000003">
    <property type="entry name" value="L,D-transpeptidase YciB"/>
    <property type="match status" value="1"/>
</dbReference>
<keyword evidence="7 9" id="KW-0961">Cell wall biogenesis/degradation</keyword>
<keyword evidence="4" id="KW-0378">Hydrolase</keyword>
<comment type="similarity">
    <text evidence="2">Belongs to the YkuD family.</text>
</comment>
<dbReference type="EMBL" id="CP017703">
    <property type="protein sequence ID" value="ASS89563.1"/>
    <property type="molecule type" value="Genomic_DNA"/>
</dbReference>
<keyword evidence="5 9" id="KW-0133">Cell shape</keyword>
<dbReference type="Pfam" id="PF03734">
    <property type="entry name" value="YkuD"/>
    <property type="match status" value="1"/>
</dbReference>
<sequence length="211" mass="23814">MSIKKIYIGIAFISCFFFILSSPVAAEQKIDGQLIIINKSVNKLAFFEDGILQRVFHVATGKYAQLTPEGIFPIVTKIKNRPYFKEKIPGGDPRNPLGDRWLGLDALGYYGNNFAIHGNNNPRSIGTYASSGCVRMHNAEIRWLFEKIELHTPVIILKSNKSFDVIAKEHGYYTEQGVPVTIRNGRVLFEREQLTKSPENMYSPQGAFAKQ</sequence>
<organism evidence="11 12">
    <name type="scientific">Aeribacillus pallidus</name>
    <dbReference type="NCBI Taxonomy" id="33936"/>
    <lineage>
        <taxon>Bacteria</taxon>
        <taxon>Bacillati</taxon>
        <taxon>Bacillota</taxon>
        <taxon>Bacilli</taxon>
        <taxon>Bacillales</taxon>
        <taxon>Bacillaceae</taxon>
        <taxon>Aeribacillus</taxon>
    </lineage>
</organism>
<dbReference type="GO" id="GO:0018104">
    <property type="term" value="P:peptidoglycan-protein cross-linking"/>
    <property type="evidence" value="ECO:0007669"/>
    <property type="project" value="TreeGrafter"/>
</dbReference>
<evidence type="ECO:0000256" key="7">
    <source>
        <dbReference type="ARBA" id="ARBA00023316"/>
    </source>
</evidence>
<dbReference type="CDD" id="cd16913">
    <property type="entry name" value="YkuD_like"/>
    <property type="match status" value="1"/>
</dbReference>
<feature type="active site" description="Nucleophile" evidence="9">
    <location>
        <position position="133"/>
    </location>
</feature>
<feature type="domain" description="L,D-TPase catalytic" evidence="10">
    <location>
        <begin position="33"/>
        <end position="157"/>
    </location>
</feature>
<comment type="pathway">
    <text evidence="1 9">Cell wall biogenesis; peptidoglycan biosynthesis.</text>
</comment>
<dbReference type="PANTHER" id="PTHR30582:SF4">
    <property type="entry name" value="L,D-TRANSPEPTIDASE YQJB-RELATED"/>
    <property type="match status" value="1"/>
</dbReference>
<evidence type="ECO:0000256" key="3">
    <source>
        <dbReference type="ARBA" id="ARBA00022679"/>
    </source>
</evidence>
<feature type="active site" description="Proton donor/acceptor" evidence="9">
    <location>
        <position position="117"/>
    </location>
</feature>
<name>A0A223E2W7_9BACI</name>
<evidence type="ECO:0000256" key="1">
    <source>
        <dbReference type="ARBA" id="ARBA00004752"/>
    </source>
</evidence>
<evidence type="ECO:0000256" key="4">
    <source>
        <dbReference type="ARBA" id="ARBA00022801"/>
    </source>
</evidence>
<keyword evidence="3" id="KW-0808">Transferase</keyword>
<dbReference type="InterPro" id="IPR038063">
    <property type="entry name" value="Transpep_catalytic_dom"/>
</dbReference>
<dbReference type="AlphaFoldDB" id="A0A223E2W7"/>
<reference evidence="11 12" key="1">
    <citation type="submission" date="2016-10" db="EMBL/GenBank/DDBJ databases">
        <title>The whole genome sequencing and assembly of Aeribacillus pallidus KCTC3564 strain.</title>
        <authorList>
            <person name="Lee Y.-J."/>
            <person name="Park M.-K."/>
            <person name="Yi H."/>
            <person name="Bahn Y.-S."/>
            <person name="Kim J.F."/>
            <person name="Lee D.-W."/>
        </authorList>
    </citation>
    <scope>NUCLEOTIDE SEQUENCE [LARGE SCALE GENOMIC DNA]</scope>
    <source>
        <strain evidence="11 12">KCTC3564</strain>
    </source>
</reference>
<evidence type="ECO:0000313" key="11">
    <source>
        <dbReference type="EMBL" id="ASS89563.1"/>
    </source>
</evidence>
<dbReference type="GO" id="GO:0005576">
    <property type="term" value="C:extracellular region"/>
    <property type="evidence" value="ECO:0007669"/>
    <property type="project" value="TreeGrafter"/>
</dbReference>
<evidence type="ECO:0000256" key="6">
    <source>
        <dbReference type="ARBA" id="ARBA00022984"/>
    </source>
</evidence>
<accession>A0A223E2W7</accession>
<dbReference type="UniPathway" id="UPA00219"/>
<keyword evidence="6 9" id="KW-0573">Peptidoglycan synthesis</keyword>
<dbReference type="RefSeq" id="WP_094244744.1">
    <property type="nucleotide sequence ID" value="NZ_CP017703.1"/>
</dbReference>